<feature type="region of interest" description="Disordered" evidence="1">
    <location>
        <begin position="30"/>
        <end position="54"/>
    </location>
</feature>
<dbReference type="EMBL" id="MU155224">
    <property type="protein sequence ID" value="KAF9478909.1"/>
    <property type="molecule type" value="Genomic_DNA"/>
</dbReference>
<comment type="caution">
    <text evidence="2">The sequence shown here is derived from an EMBL/GenBank/DDBJ whole genome shotgun (WGS) entry which is preliminary data.</text>
</comment>
<dbReference type="Proteomes" id="UP000807469">
    <property type="component" value="Unassembled WGS sequence"/>
</dbReference>
<keyword evidence="3" id="KW-1185">Reference proteome</keyword>
<proteinExistence type="predicted"/>
<evidence type="ECO:0000313" key="2">
    <source>
        <dbReference type="EMBL" id="KAF9478909.1"/>
    </source>
</evidence>
<sequence length="71" mass="7731">MRCFLLGIQSQAGSSVTLESRRPFAYVPPAQLKNQEAKSHDEGPPSYESSSSSKDFHCLSANIASIAIYKP</sequence>
<gene>
    <name evidence="2" type="ORF">BDN70DRAFT_879407</name>
</gene>
<evidence type="ECO:0000313" key="3">
    <source>
        <dbReference type="Proteomes" id="UP000807469"/>
    </source>
</evidence>
<organism evidence="2 3">
    <name type="scientific">Pholiota conissans</name>
    <dbReference type="NCBI Taxonomy" id="109636"/>
    <lineage>
        <taxon>Eukaryota</taxon>
        <taxon>Fungi</taxon>
        <taxon>Dikarya</taxon>
        <taxon>Basidiomycota</taxon>
        <taxon>Agaricomycotina</taxon>
        <taxon>Agaricomycetes</taxon>
        <taxon>Agaricomycetidae</taxon>
        <taxon>Agaricales</taxon>
        <taxon>Agaricineae</taxon>
        <taxon>Strophariaceae</taxon>
        <taxon>Pholiota</taxon>
    </lineage>
</organism>
<dbReference type="AlphaFoldDB" id="A0A9P5Z0J3"/>
<evidence type="ECO:0000256" key="1">
    <source>
        <dbReference type="SAM" id="MobiDB-lite"/>
    </source>
</evidence>
<accession>A0A9P5Z0J3</accession>
<reference evidence="2" key="1">
    <citation type="submission" date="2020-11" db="EMBL/GenBank/DDBJ databases">
        <authorList>
            <consortium name="DOE Joint Genome Institute"/>
            <person name="Ahrendt S."/>
            <person name="Riley R."/>
            <person name="Andreopoulos W."/>
            <person name="Labutti K."/>
            <person name="Pangilinan J."/>
            <person name="Ruiz-Duenas F.J."/>
            <person name="Barrasa J.M."/>
            <person name="Sanchez-Garcia M."/>
            <person name="Camarero S."/>
            <person name="Miyauchi S."/>
            <person name="Serrano A."/>
            <person name="Linde D."/>
            <person name="Babiker R."/>
            <person name="Drula E."/>
            <person name="Ayuso-Fernandez I."/>
            <person name="Pacheco R."/>
            <person name="Padilla G."/>
            <person name="Ferreira P."/>
            <person name="Barriuso J."/>
            <person name="Kellner H."/>
            <person name="Castanera R."/>
            <person name="Alfaro M."/>
            <person name="Ramirez L."/>
            <person name="Pisabarro A.G."/>
            <person name="Kuo A."/>
            <person name="Tritt A."/>
            <person name="Lipzen A."/>
            <person name="He G."/>
            <person name="Yan M."/>
            <person name="Ng V."/>
            <person name="Cullen D."/>
            <person name="Martin F."/>
            <person name="Rosso M.-N."/>
            <person name="Henrissat B."/>
            <person name="Hibbett D."/>
            <person name="Martinez A.T."/>
            <person name="Grigoriev I.V."/>
        </authorList>
    </citation>
    <scope>NUCLEOTIDE SEQUENCE</scope>
    <source>
        <strain evidence="2">CIRM-BRFM 674</strain>
    </source>
</reference>
<name>A0A9P5Z0J3_9AGAR</name>
<protein>
    <submittedName>
        <fullName evidence="2">Uncharacterized protein</fullName>
    </submittedName>
</protein>